<organism evidence="4 5">
    <name type="scientific">Asbolus verrucosus</name>
    <name type="common">Desert ironclad beetle</name>
    <dbReference type="NCBI Taxonomy" id="1661398"/>
    <lineage>
        <taxon>Eukaryota</taxon>
        <taxon>Metazoa</taxon>
        <taxon>Ecdysozoa</taxon>
        <taxon>Arthropoda</taxon>
        <taxon>Hexapoda</taxon>
        <taxon>Insecta</taxon>
        <taxon>Pterygota</taxon>
        <taxon>Neoptera</taxon>
        <taxon>Endopterygota</taxon>
        <taxon>Coleoptera</taxon>
        <taxon>Polyphaga</taxon>
        <taxon>Cucujiformia</taxon>
        <taxon>Tenebrionidae</taxon>
        <taxon>Pimeliinae</taxon>
        <taxon>Asbolus</taxon>
    </lineage>
</organism>
<dbReference type="PROSITE" id="PS50297">
    <property type="entry name" value="ANK_REP_REGION"/>
    <property type="match status" value="2"/>
</dbReference>
<accession>A0A482W8F2</accession>
<dbReference type="InterPro" id="IPR027417">
    <property type="entry name" value="P-loop_NTPase"/>
</dbReference>
<dbReference type="AlphaFoldDB" id="A0A482W8F2"/>
<proteinExistence type="predicted"/>
<protein>
    <submittedName>
        <fullName evidence="4">Ank 2 domain containing protein</fullName>
    </submittedName>
</protein>
<keyword evidence="2 3" id="KW-0040">ANK repeat</keyword>
<dbReference type="PROSITE" id="PS50088">
    <property type="entry name" value="ANK_REPEAT"/>
    <property type="match status" value="2"/>
</dbReference>
<evidence type="ECO:0000256" key="2">
    <source>
        <dbReference type="ARBA" id="ARBA00023043"/>
    </source>
</evidence>
<dbReference type="SMART" id="SM00248">
    <property type="entry name" value="ANK"/>
    <property type="match status" value="3"/>
</dbReference>
<evidence type="ECO:0000313" key="4">
    <source>
        <dbReference type="EMBL" id="RZC41461.1"/>
    </source>
</evidence>
<dbReference type="EMBL" id="QDEB01016867">
    <property type="protein sequence ID" value="RZC41461.1"/>
    <property type="molecule type" value="Genomic_DNA"/>
</dbReference>
<gene>
    <name evidence="4" type="ORF">BDFB_011623</name>
</gene>
<feature type="non-terminal residue" evidence="4">
    <location>
        <position position="1"/>
    </location>
</feature>
<dbReference type="Gene3D" id="1.25.40.20">
    <property type="entry name" value="Ankyrin repeat-containing domain"/>
    <property type="match status" value="1"/>
</dbReference>
<evidence type="ECO:0000256" key="3">
    <source>
        <dbReference type="PROSITE-ProRule" id="PRU00023"/>
    </source>
</evidence>
<dbReference type="Gene3D" id="3.40.50.300">
    <property type="entry name" value="P-loop containing nucleotide triphosphate hydrolases"/>
    <property type="match status" value="1"/>
</dbReference>
<comment type="caution">
    <text evidence="4">The sequence shown here is derived from an EMBL/GenBank/DDBJ whole genome shotgun (WGS) entry which is preliminary data.</text>
</comment>
<feature type="non-terminal residue" evidence="4">
    <location>
        <position position="1088"/>
    </location>
</feature>
<keyword evidence="1" id="KW-0677">Repeat</keyword>
<feature type="repeat" description="ANK" evidence="3">
    <location>
        <begin position="1039"/>
        <end position="1071"/>
    </location>
</feature>
<evidence type="ECO:0000313" key="5">
    <source>
        <dbReference type="Proteomes" id="UP000292052"/>
    </source>
</evidence>
<keyword evidence="5" id="KW-1185">Reference proteome</keyword>
<dbReference type="PANTHER" id="PTHR24198">
    <property type="entry name" value="ANKYRIN REPEAT AND PROTEIN KINASE DOMAIN-CONTAINING PROTEIN"/>
    <property type="match status" value="1"/>
</dbReference>
<dbReference type="PANTHER" id="PTHR24198:SF165">
    <property type="entry name" value="ANKYRIN REPEAT-CONTAINING PROTEIN-RELATED"/>
    <property type="match status" value="1"/>
</dbReference>
<dbReference type="InterPro" id="IPR036770">
    <property type="entry name" value="Ankyrin_rpt-contain_sf"/>
</dbReference>
<dbReference type="Proteomes" id="UP000292052">
    <property type="component" value="Unassembled WGS sequence"/>
</dbReference>
<feature type="repeat" description="ANK" evidence="3">
    <location>
        <begin position="1072"/>
        <end position="1088"/>
    </location>
</feature>
<dbReference type="SUPFAM" id="SSF48403">
    <property type="entry name" value="Ankyrin repeat"/>
    <property type="match status" value="1"/>
</dbReference>
<name>A0A482W8F2_ASBVE</name>
<sequence length="1088" mass="126766">FFKKRTGTTDLGKDYENVFMANITLDLILDEDIKDFKQSSNNANFGAFDDVVLETESVNGHKQNYALQLKHSVRPLTANNLAEKKGDFGIKKYLEDFIKLKNDMKETVSNKFQQTFCCKGSIVTEYLKFIDNWSIREVAIHLLSPFVQSISCVTSSDKANPRSKLLREAICKFDVSIFNEQNCHRIIQVWTEIKNEFKKVDIQQINKTRSMFQITSNYTKDVEDLNDEECCKLMWLMNMCPLIVSGNKCVVKAINLCENKRFIVLGDGSFTENLHGVSVFRNLFDLKVEQDLHDKILKTFKCSLQGKEKIILKELIGQSDETENIVTTNELILMLDDSYVIGGGKEDLPESYIERSLSRHIIDDVFLEKADKNTAIIITSSKKINLNSNCYNLIQIEKFLNEKNLKENKEITKKNIYISKDNCSQEKFKTLCQKIPNMKKYHQFKIVEHNKLEWIRSNGGISDLQKFKTEDCFESEEKLFSSENNDYKTNIVCENPGMGKSTFMKNVKNKDLPSFWTVLLCPKDHSKYFRGKCCDIDEFKKYIQSKISKSPRSFESKLLKILFKEDRVSYMWDGLDETSEDNLQIVLNIIEGFAKKGLRQWITSRNNLKTSLEDKFQVFSRTIKEFNEEEQKRYIKKRLTCSEIELENVFKKIKNNMQQFKKSEILGNPLQIYMFTELFRQDPEKYNHLLENVFSLTDLYSYFIDEKFNFYYRDKENINELNENIIKRNELYKKGRIDNYAKAAMKTYFDHNVLKNLNTNCEELLAEIKKSGDPVGIITDVSEQNISNFVHNSYGEYFAALYLSKNMNMMSQFSNFIFDESCKNIRFLFDSILAQGDQALNAALYQNLSVLRSCTQFQLKHKDIGGRNALHLVCSYGQNYPHKKAKRRGIFNTVYIVNSSSFHNDDYVNKFQQENPDYKSVFEYLLNNECNPYEKDKIFNLNVFEYADKAHCLLPLLMPLSRHKNSFQNIKNFSVPVILHYAAVFNFPTVFDMVGSKNIPLIYNADDESLLVIAARNNSLGTLKKLIDTKNYKTIFKKEQELLINLSCQEGHYEIVKLLIERGASVDSENKYGNRPLHLACQEGHYEI</sequence>
<evidence type="ECO:0000256" key="1">
    <source>
        <dbReference type="ARBA" id="ARBA00022737"/>
    </source>
</evidence>
<dbReference type="InterPro" id="IPR002110">
    <property type="entry name" value="Ankyrin_rpt"/>
</dbReference>
<reference evidence="4 5" key="1">
    <citation type="submission" date="2017-03" db="EMBL/GenBank/DDBJ databases">
        <title>Genome of the blue death feigning beetle - Asbolus verrucosus.</title>
        <authorList>
            <person name="Rider S.D."/>
        </authorList>
    </citation>
    <scope>NUCLEOTIDE SEQUENCE [LARGE SCALE GENOMIC DNA]</scope>
    <source>
        <strain evidence="4">Butters</strain>
        <tissue evidence="4">Head and leg muscle</tissue>
    </source>
</reference>
<dbReference type="STRING" id="1661398.A0A482W8F2"/>
<dbReference type="OrthoDB" id="8194444at2759"/>
<dbReference type="Pfam" id="PF12796">
    <property type="entry name" value="Ank_2"/>
    <property type="match status" value="1"/>
</dbReference>